<dbReference type="HOGENOM" id="CLU_1489898_0_0_1"/>
<feature type="region of interest" description="Disordered" evidence="1">
    <location>
        <begin position="1"/>
        <end position="124"/>
    </location>
</feature>
<evidence type="ECO:0000256" key="1">
    <source>
        <dbReference type="SAM" id="MobiDB-lite"/>
    </source>
</evidence>
<evidence type="ECO:0000313" key="2">
    <source>
        <dbReference type="EMBL" id="KIJ23854.1"/>
    </source>
</evidence>
<feature type="compositionally biased region" description="Low complexity" evidence="1">
    <location>
        <begin position="49"/>
        <end position="65"/>
    </location>
</feature>
<accession>A0A0C9TPJ5</accession>
<evidence type="ECO:0000313" key="3">
    <source>
        <dbReference type="Proteomes" id="UP000054279"/>
    </source>
</evidence>
<dbReference type="Proteomes" id="UP000054279">
    <property type="component" value="Unassembled WGS sequence"/>
</dbReference>
<gene>
    <name evidence="2" type="ORF">M422DRAFT_275487</name>
</gene>
<name>A0A0C9TPJ5_SPHS4</name>
<protein>
    <submittedName>
        <fullName evidence="2">Uncharacterized protein</fullName>
    </submittedName>
</protein>
<keyword evidence="3" id="KW-1185">Reference proteome</keyword>
<dbReference type="AlphaFoldDB" id="A0A0C9TPJ5"/>
<dbReference type="EMBL" id="KN837576">
    <property type="protein sequence ID" value="KIJ23854.1"/>
    <property type="molecule type" value="Genomic_DNA"/>
</dbReference>
<sequence>MAHGKQTEENISDTPSFASELLARQETEPHSSQPGMKWPRKLSTPSPSSPLAVQPESSSSSSFQLPPSPQQHYLAPQYRESSCLREHESEYQGHKHVYDTLNKENSLHPTPKRHCSELQNDSGNPTKVEKHVVVIEGTNFEKEVIKCLYSIDSSLKKLVSE</sequence>
<organism evidence="2 3">
    <name type="scientific">Sphaerobolus stellatus (strain SS14)</name>
    <dbReference type="NCBI Taxonomy" id="990650"/>
    <lineage>
        <taxon>Eukaryota</taxon>
        <taxon>Fungi</taxon>
        <taxon>Dikarya</taxon>
        <taxon>Basidiomycota</taxon>
        <taxon>Agaricomycotina</taxon>
        <taxon>Agaricomycetes</taxon>
        <taxon>Phallomycetidae</taxon>
        <taxon>Geastrales</taxon>
        <taxon>Sphaerobolaceae</taxon>
        <taxon>Sphaerobolus</taxon>
    </lineage>
</organism>
<reference evidence="2 3" key="1">
    <citation type="submission" date="2014-06" db="EMBL/GenBank/DDBJ databases">
        <title>Evolutionary Origins and Diversification of the Mycorrhizal Mutualists.</title>
        <authorList>
            <consortium name="DOE Joint Genome Institute"/>
            <consortium name="Mycorrhizal Genomics Consortium"/>
            <person name="Kohler A."/>
            <person name="Kuo A."/>
            <person name="Nagy L.G."/>
            <person name="Floudas D."/>
            <person name="Copeland A."/>
            <person name="Barry K.W."/>
            <person name="Cichocki N."/>
            <person name="Veneault-Fourrey C."/>
            <person name="LaButti K."/>
            <person name="Lindquist E.A."/>
            <person name="Lipzen A."/>
            <person name="Lundell T."/>
            <person name="Morin E."/>
            <person name="Murat C."/>
            <person name="Riley R."/>
            <person name="Ohm R."/>
            <person name="Sun H."/>
            <person name="Tunlid A."/>
            <person name="Henrissat B."/>
            <person name="Grigoriev I.V."/>
            <person name="Hibbett D.S."/>
            <person name="Martin F."/>
        </authorList>
    </citation>
    <scope>NUCLEOTIDE SEQUENCE [LARGE SCALE GENOMIC DNA]</scope>
    <source>
        <strain evidence="2 3">SS14</strain>
    </source>
</reference>
<feature type="compositionally biased region" description="Basic and acidic residues" evidence="1">
    <location>
        <begin position="82"/>
        <end position="106"/>
    </location>
</feature>
<proteinExistence type="predicted"/>